<evidence type="ECO:0000313" key="1">
    <source>
        <dbReference type="EMBL" id="OMP12536.1"/>
    </source>
</evidence>
<name>A0A1R3KZK3_9ROSI</name>
<sequence>MPISESAGRYSSGYPVKGREHEDISSPLISLFALLTEQVGR</sequence>
<comment type="caution">
    <text evidence="1">The sequence shown here is derived from an EMBL/GenBank/DDBJ whole genome shotgun (WGS) entry which is preliminary data.</text>
</comment>
<protein>
    <submittedName>
        <fullName evidence="1">Uncharacterized protein</fullName>
    </submittedName>
</protein>
<keyword evidence="2" id="KW-1185">Reference proteome</keyword>
<reference evidence="2" key="1">
    <citation type="submission" date="2013-09" db="EMBL/GenBank/DDBJ databases">
        <title>Corchorus olitorius genome sequencing.</title>
        <authorList>
            <person name="Alam M."/>
            <person name="Haque M.S."/>
            <person name="Islam M.S."/>
            <person name="Emdad E.M."/>
            <person name="Islam M.M."/>
            <person name="Ahmed B."/>
            <person name="Halim A."/>
            <person name="Hossen Q.M.M."/>
            <person name="Hossain M.Z."/>
            <person name="Ahmed R."/>
            <person name="Khan M.M."/>
            <person name="Islam R."/>
            <person name="Rashid M.M."/>
            <person name="Khan S.A."/>
            <person name="Rahman M.S."/>
            <person name="Alam M."/>
            <person name="Yahiya A.S."/>
            <person name="Khan M.S."/>
            <person name="Azam M.S."/>
            <person name="Haque T."/>
            <person name="Lashkar M.Z.H."/>
            <person name="Akhand A.I."/>
            <person name="Morshed G."/>
            <person name="Roy S."/>
            <person name="Uddin K.S."/>
            <person name="Rabeya T."/>
            <person name="Hossain A.S."/>
            <person name="Chowdhury A."/>
            <person name="Snigdha A.R."/>
            <person name="Mortoza M.S."/>
            <person name="Matin S.A."/>
            <person name="Hoque S.M.E."/>
            <person name="Islam M.K."/>
            <person name="Roy D.K."/>
            <person name="Haider R."/>
            <person name="Moosa M.M."/>
            <person name="Elias S.M."/>
            <person name="Hasan A.M."/>
            <person name="Jahan S."/>
            <person name="Shafiuddin M."/>
            <person name="Mahmood N."/>
            <person name="Shommy N.S."/>
        </authorList>
    </citation>
    <scope>NUCLEOTIDE SEQUENCE [LARGE SCALE GENOMIC DNA]</scope>
    <source>
        <strain evidence="2">cv. O-4</strain>
    </source>
</reference>
<dbReference type="AlphaFoldDB" id="A0A1R3KZK3"/>
<dbReference type="Proteomes" id="UP000187203">
    <property type="component" value="Unassembled WGS sequence"/>
</dbReference>
<accession>A0A1R3KZK3</accession>
<gene>
    <name evidence="1" type="ORF">COLO4_03060</name>
</gene>
<evidence type="ECO:0000313" key="2">
    <source>
        <dbReference type="Proteomes" id="UP000187203"/>
    </source>
</evidence>
<organism evidence="1 2">
    <name type="scientific">Corchorus olitorius</name>
    <dbReference type="NCBI Taxonomy" id="93759"/>
    <lineage>
        <taxon>Eukaryota</taxon>
        <taxon>Viridiplantae</taxon>
        <taxon>Streptophyta</taxon>
        <taxon>Embryophyta</taxon>
        <taxon>Tracheophyta</taxon>
        <taxon>Spermatophyta</taxon>
        <taxon>Magnoliopsida</taxon>
        <taxon>eudicotyledons</taxon>
        <taxon>Gunneridae</taxon>
        <taxon>Pentapetalae</taxon>
        <taxon>rosids</taxon>
        <taxon>malvids</taxon>
        <taxon>Malvales</taxon>
        <taxon>Malvaceae</taxon>
        <taxon>Grewioideae</taxon>
        <taxon>Apeibeae</taxon>
        <taxon>Corchorus</taxon>
    </lineage>
</organism>
<dbReference type="EMBL" id="AWUE01009023">
    <property type="protein sequence ID" value="OMP12536.1"/>
    <property type="molecule type" value="Genomic_DNA"/>
</dbReference>
<proteinExistence type="predicted"/>